<dbReference type="Pfam" id="PF01569">
    <property type="entry name" value="PAP2"/>
    <property type="match status" value="1"/>
</dbReference>
<dbReference type="GO" id="GO:0005886">
    <property type="term" value="C:plasma membrane"/>
    <property type="evidence" value="ECO:0007669"/>
    <property type="project" value="InterPro"/>
</dbReference>
<dbReference type="OrthoDB" id="9789113at2"/>
<dbReference type="InterPro" id="IPR000326">
    <property type="entry name" value="PAP2/HPO"/>
</dbReference>
<reference evidence="3 4" key="1">
    <citation type="submission" date="2018-10" db="EMBL/GenBank/DDBJ databases">
        <title>Phylogenomics of Brevibacillus.</title>
        <authorList>
            <person name="Dunlap C."/>
        </authorList>
    </citation>
    <scope>NUCLEOTIDE SEQUENCE [LARGE SCALE GENOMIC DNA]</scope>
    <source>
        <strain evidence="3 4">JCM 15716</strain>
    </source>
</reference>
<dbReference type="SMART" id="SM00014">
    <property type="entry name" value="acidPPc"/>
    <property type="match status" value="1"/>
</dbReference>
<keyword evidence="1" id="KW-0472">Membrane</keyword>
<evidence type="ECO:0000256" key="1">
    <source>
        <dbReference type="SAM" id="Phobius"/>
    </source>
</evidence>
<proteinExistence type="predicted"/>
<dbReference type="PANTHER" id="PTHR14969">
    <property type="entry name" value="SPHINGOSINE-1-PHOSPHATE PHOSPHOHYDROLASE"/>
    <property type="match status" value="1"/>
</dbReference>
<dbReference type="PANTHER" id="PTHR14969:SF13">
    <property type="entry name" value="AT30094P"/>
    <property type="match status" value="1"/>
</dbReference>
<dbReference type="InterPro" id="IPR036938">
    <property type="entry name" value="PAP2/HPO_sf"/>
</dbReference>
<dbReference type="Gene3D" id="1.20.144.10">
    <property type="entry name" value="Phosphatidic acid phosphatase type 2/haloperoxidase"/>
    <property type="match status" value="1"/>
</dbReference>
<dbReference type="EMBL" id="RHHQ01000008">
    <property type="protein sequence ID" value="RNB89434.1"/>
    <property type="molecule type" value="Genomic_DNA"/>
</dbReference>
<organism evidence="3 4">
    <name type="scientific">Brevibacillus fluminis</name>
    <dbReference type="NCBI Taxonomy" id="511487"/>
    <lineage>
        <taxon>Bacteria</taxon>
        <taxon>Bacillati</taxon>
        <taxon>Bacillota</taxon>
        <taxon>Bacilli</taxon>
        <taxon>Bacillales</taxon>
        <taxon>Paenibacillaceae</taxon>
        <taxon>Brevibacillus</taxon>
    </lineage>
</organism>
<evidence type="ECO:0000313" key="4">
    <source>
        <dbReference type="Proteomes" id="UP000271031"/>
    </source>
</evidence>
<keyword evidence="1" id="KW-0812">Transmembrane</keyword>
<evidence type="ECO:0000313" key="3">
    <source>
        <dbReference type="EMBL" id="RNB89434.1"/>
    </source>
</evidence>
<dbReference type="GO" id="GO:0050380">
    <property type="term" value="F:undecaprenyl-diphosphatase activity"/>
    <property type="evidence" value="ECO:0007669"/>
    <property type="project" value="InterPro"/>
</dbReference>
<keyword evidence="1" id="KW-1133">Transmembrane helix</keyword>
<sequence>MDVSSFNITLFRAINDLANGHPALNAVFVFFAEQMAYVLALSMVLYWFTRTKQNRLMVISAVVSFGIAELLGLLAGHFVSHPQPFAALPHVNQLIPHGVDNSFPSDHSLLFFSVCVSYGLVRKKEGWLWLVVACCVAVSRVWVGVHYPGDIAAGALIGTVSALAAYRIVPKLSAVAGLLAVYENVEKRFWPVKAKGRAL</sequence>
<comment type="caution">
    <text evidence="3">The sequence shown here is derived from an EMBL/GenBank/DDBJ whole genome shotgun (WGS) entry which is preliminary data.</text>
</comment>
<accession>A0A3M8DN42</accession>
<gene>
    <name evidence="3" type="ORF">EDM56_09545</name>
</gene>
<feature type="transmembrane region" description="Helical" evidence="1">
    <location>
        <begin position="56"/>
        <end position="79"/>
    </location>
</feature>
<dbReference type="InterPro" id="IPR033879">
    <property type="entry name" value="UPP_Pase"/>
</dbReference>
<dbReference type="CDD" id="cd03385">
    <property type="entry name" value="PAP2_BcrC_like"/>
    <property type="match status" value="1"/>
</dbReference>
<dbReference type="Proteomes" id="UP000271031">
    <property type="component" value="Unassembled WGS sequence"/>
</dbReference>
<feature type="transmembrane region" description="Helical" evidence="1">
    <location>
        <begin position="26"/>
        <end position="49"/>
    </location>
</feature>
<dbReference type="SUPFAM" id="SSF48317">
    <property type="entry name" value="Acid phosphatase/Vanadium-dependent haloperoxidase"/>
    <property type="match status" value="1"/>
</dbReference>
<keyword evidence="4" id="KW-1185">Reference proteome</keyword>
<protein>
    <submittedName>
        <fullName evidence="3">Undecaprenyl-diphosphatase</fullName>
    </submittedName>
</protein>
<feature type="transmembrane region" description="Helical" evidence="1">
    <location>
        <begin position="151"/>
        <end position="169"/>
    </location>
</feature>
<feature type="domain" description="Phosphatidic acid phosphatase type 2/haloperoxidase" evidence="2">
    <location>
        <begin position="58"/>
        <end position="166"/>
    </location>
</feature>
<dbReference type="AlphaFoldDB" id="A0A3M8DN42"/>
<name>A0A3M8DN42_9BACL</name>
<dbReference type="RefSeq" id="WP_122917689.1">
    <property type="nucleotide sequence ID" value="NZ_RHHQ01000008.1"/>
</dbReference>
<evidence type="ECO:0000259" key="2">
    <source>
        <dbReference type="SMART" id="SM00014"/>
    </source>
</evidence>
<feature type="transmembrane region" description="Helical" evidence="1">
    <location>
        <begin position="127"/>
        <end position="145"/>
    </location>
</feature>